<dbReference type="InterPro" id="IPR008007">
    <property type="entry name" value="Peptidase_M42"/>
</dbReference>
<dbReference type="PANTHER" id="PTHR32481:SF7">
    <property type="entry name" value="AMINOPEPTIDASE YHFE-RELATED"/>
    <property type="match status" value="1"/>
</dbReference>
<reference evidence="8" key="1">
    <citation type="journal article" date="2019" name="Int. J. Syst. Evol. Microbiol.">
        <title>The Global Catalogue of Microorganisms (GCM) 10K type strain sequencing project: providing services to taxonomists for standard genome sequencing and annotation.</title>
        <authorList>
            <consortium name="The Broad Institute Genomics Platform"/>
            <consortium name="The Broad Institute Genome Sequencing Center for Infectious Disease"/>
            <person name="Wu L."/>
            <person name="Ma J."/>
        </authorList>
    </citation>
    <scope>NUCLEOTIDE SEQUENCE [LARGE SCALE GENOMIC DNA]</scope>
    <source>
        <strain evidence="8">CCUG 56756</strain>
    </source>
</reference>
<evidence type="ECO:0000256" key="2">
    <source>
        <dbReference type="ARBA" id="ARBA00022438"/>
    </source>
</evidence>
<evidence type="ECO:0000256" key="1">
    <source>
        <dbReference type="ARBA" id="ARBA00006272"/>
    </source>
</evidence>
<dbReference type="RefSeq" id="WP_144837759.1">
    <property type="nucleotide sequence ID" value="NZ_JBHTKI010000008.1"/>
</dbReference>
<proteinExistence type="inferred from homology"/>
<comment type="similarity">
    <text evidence="1 6">Belongs to the peptidase M42 family.</text>
</comment>
<comment type="caution">
    <text evidence="7">The sequence shown here is derived from an EMBL/GenBank/DDBJ whole genome shotgun (WGS) entry which is preliminary data.</text>
</comment>
<dbReference type="CDD" id="cd05657">
    <property type="entry name" value="M42_glucanase_like"/>
    <property type="match status" value="1"/>
</dbReference>
<protein>
    <submittedName>
        <fullName evidence="7">M42 family metallopeptidase</fullName>
    </submittedName>
</protein>
<keyword evidence="8" id="KW-1185">Reference proteome</keyword>
<evidence type="ECO:0000256" key="4">
    <source>
        <dbReference type="ARBA" id="ARBA00022723"/>
    </source>
</evidence>
<keyword evidence="2" id="KW-0031">Aminopeptidase</keyword>
<keyword evidence="5" id="KW-0378">Hydrolase</keyword>
<dbReference type="PIRSF" id="PIRSF001123">
    <property type="entry name" value="PepA_GA"/>
    <property type="match status" value="1"/>
</dbReference>
<keyword evidence="3" id="KW-0645">Protease</keyword>
<dbReference type="EMBL" id="JBHTKI010000008">
    <property type="protein sequence ID" value="MFD1031165.1"/>
    <property type="molecule type" value="Genomic_DNA"/>
</dbReference>
<evidence type="ECO:0000256" key="6">
    <source>
        <dbReference type="PIRNR" id="PIRNR001123"/>
    </source>
</evidence>
<dbReference type="Pfam" id="PF05343">
    <property type="entry name" value="Peptidase_M42"/>
    <property type="match status" value="1"/>
</dbReference>
<organism evidence="7 8">
    <name type="scientific">Metaplanococcus flavidus</name>
    <dbReference type="NCBI Taxonomy" id="569883"/>
    <lineage>
        <taxon>Bacteria</taxon>
        <taxon>Bacillati</taxon>
        <taxon>Bacillota</taxon>
        <taxon>Bacilli</taxon>
        <taxon>Bacillales</taxon>
        <taxon>Caryophanaceae</taxon>
        <taxon>Metaplanococcus</taxon>
    </lineage>
</organism>
<name>A0ABW3LA16_9BACL</name>
<evidence type="ECO:0000256" key="5">
    <source>
        <dbReference type="ARBA" id="ARBA00022801"/>
    </source>
</evidence>
<evidence type="ECO:0000256" key="3">
    <source>
        <dbReference type="ARBA" id="ARBA00022670"/>
    </source>
</evidence>
<evidence type="ECO:0000313" key="7">
    <source>
        <dbReference type="EMBL" id="MFD1031165.1"/>
    </source>
</evidence>
<dbReference type="PANTHER" id="PTHR32481">
    <property type="entry name" value="AMINOPEPTIDASE"/>
    <property type="match status" value="1"/>
</dbReference>
<dbReference type="SUPFAM" id="SSF53187">
    <property type="entry name" value="Zn-dependent exopeptidases"/>
    <property type="match status" value="1"/>
</dbReference>
<dbReference type="Proteomes" id="UP001597109">
    <property type="component" value="Unassembled WGS sequence"/>
</dbReference>
<accession>A0ABW3LA16</accession>
<evidence type="ECO:0000313" key="8">
    <source>
        <dbReference type="Proteomes" id="UP001597109"/>
    </source>
</evidence>
<dbReference type="SUPFAM" id="SSF101821">
    <property type="entry name" value="Aminopeptidase/glucanase lid domain"/>
    <property type="match status" value="1"/>
</dbReference>
<keyword evidence="4" id="KW-0479">Metal-binding</keyword>
<dbReference type="Gene3D" id="3.40.630.10">
    <property type="entry name" value="Zn peptidases"/>
    <property type="match status" value="1"/>
</dbReference>
<sequence>MTYQWNSKETIGLLGELTGIPSPSGYTMEIMDTIKKMMASWEVEHITTNKGGIIATIKGENDERHRLLTAHVDTLGAMVKEIKPSGRLKLSLVGGFKFNAIEGENCLIHTASGKTLTGTILLHQTTVHVYKDAGTAERSADNMEVRIDEKAFSEDAVRELGIEVGDFVSFDPRFAALESGFVKSRHLDDKASTALLLQLVKHFSESSEKLPYTTHFYISNNEEIGYGGNSNIPPQTEEYIAVDMGAIGDGQTSDEYTVSICAKDSSGPYHYGLTRHLIALAKDKNIDYKVDIYPYYGSDASAAISAGYDVKHALFGPGIEASHSYERTHTDSLKASAALLYAYVMSPLVS</sequence>
<dbReference type="InterPro" id="IPR051464">
    <property type="entry name" value="Peptidase_M42_aminopept"/>
</dbReference>
<dbReference type="Gene3D" id="2.40.30.40">
    <property type="entry name" value="Peptidase M42, domain 2"/>
    <property type="match status" value="1"/>
</dbReference>
<dbReference type="InterPro" id="IPR023367">
    <property type="entry name" value="Peptidase_M42_dom2"/>
</dbReference>
<gene>
    <name evidence="7" type="ORF">ACFQ1X_06920</name>
</gene>